<keyword evidence="1" id="KW-1133">Transmembrane helix</keyword>
<evidence type="ECO:0000256" key="1">
    <source>
        <dbReference type="SAM" id="Phobius"/>
    </source>
</evidence>
<dbReference type="EMBL" id="AOLS01000124">
    <property type="protein sequence ID" value="EMA09632.1"/>
    <property type="molecule type" value="Genomic_DNA"/>
</dbReference>
<accession>M0JKH2</accession>
<proteinExistence type="predicted"/>
<evidence type="ECO:0000313" key="2">
    <source>
        <dbReference type="EMBL" id="EMA09632.1"/>
    </source>
</evidence>
<gene>
    <name evidence="2" type="ORF">C435_21280</name>
</gene>
<sequence>MSAVSEMECDQEDCLPAVEEIQAAINSDDRIGSNQQPVSRAKSRAREIVEIIGTPGAHRSQETTDQQIMKVCAPELAENEAFAVGEDTLRNDLNTLTECGYLDVDKSEPPFWYTIADSWGSSTTTEVDIDTSGAASQQSDIDDRRATHETDYVQQGAPLKNYQRVLTLFRAAHANLTPTQQTVASIFGIGGVVVGLFGVLLAISGLSIDPQLVAAGDSSIRAGVAALVGWLWLHFVGLVNAVSDDDVTLSSSAPTSG</sequence>
<feature type="transmembrane region" description="Helical" evidence="1">
    <location>
        <begin position="186"/>
        <end position="208"/>
    </location>
</feature>
<organism evidence="2 3">
    <name type="scientific">Haloarcula marismortui ATCC 33799</name>
    <dbReference type="NCBI Taxonomy" id="662475"/>
    <lineage>
        <taxon>Archaea</taxon>
        <taxon>Methanobacteriati</taxon>
        <taxon>Methanobacteriota</taxon>
        <taxon>Stenosarchaea group</taxon>
        <taxon>Halobacteria</taxon>
        <taxon>Halobacteriales</taxon>
        <taxon>Haloarculaceae</taxon>
        <taxon>Haloarcula</taxon>
    </lineage>
</organism>
<keyword evidence="3" id="KW-1185">Reference proteome</keyword>
<keyword evidence="1" id="KW-0472">Membrane</keyword>
<dbReference type="AlphaFoldDB" id="M0JKH2"/>
<dbReference type="Proteomes" id="UP000011687">
    <property type="component" value="Unassembled WGS sequence"/>
</dbReference>
<protein>
    <submittedName>
        <fullName evidence="2">Uncharacterized protein</fullName>
    </submittedName>
</protein>
<keyword evidence="1" id="KW-0812">Transmembrane</keyword>
<name>M0JKH2_9EURY</name>
<feature type="transmembrane region" description="Helical" evidence="1">
    <location>
        <begin position="220"/>
        <end position="242"/>
    </location>
</feature>
<evidence type="ECO:0000313" key="3">
    <source>
        <dbReference type="Proteomes" id="UP000011687"/>
    </source>
</evidence>
<reference evidence="2 3" key="1">
    <citation type="journal article" date="2014" name="PLoS Genet.">
        <title>Phylogenetically driven sequencing of extremely halophilic archaea reveals strategies for static and dynamic osmo-response.</title>
        <authorList>
            <person name="Becker E.A."/>
            <person name="Seitzer P.M."/>
            <person name="Tritt A."/>
            <person name="Larsen D."/>
            <person name="Krusor M."/>
            <person name="Yao A.I."/>
            <person name="Wu D."/>
            <person name="Madern D."/>
            <person name="Eisen J.A."/>
            <person name="Darling A.E."/>
            <person name="Facciotti M.T."/>
        </authorList>
    </citation>
    <scope>NUCLEOTIDE SEQUENCE [LARGE SCALE GENOMIC DNA]</scope>
    <source>
        <strain evidence="2 3">ATCC 33799</strain>
    </source>
</reference>
<comment type="caution">
    <text evidence="2">The sequence shown here is derived from an EMBL/GenBank/DDBJ whole genome shotgun (WGS) entry which is preliminary data.</text>
</comment>
<dbReference type="RefSeq" id="WP_007190739.1">
    <property type="nucleotide sequence ID" value="NZ_AOLS01000124.1"/>
</dbReference>